<dbReference type="PANTHER" id="PTHR34365:SF7">
    <property type="entry name" value="GLYCINE-RICH DOMAIN-CONTAINING PROTEIN 1"/>
    <property type="match status" value="1"/>
</dbReference>
<dbReference type="InterPro" id="IPR001810">
    <property type="entry name" value="F-box_dom"/>
</dbReference>
<dbReference type="Pfam" id="PF07173">
    <property type="entry name" value="GRDP-like"/>
    <property type="match status" value="1"/>
</dbReference>
<sequence>MSSKAYQQQQTTEWKEKIPSPNITWQHNWSINEIVDSLSQSLFSTIPSEVLFKIFCLLSVQDLCNVALVCRKFKMMVDQDEIWRSKCNTSTFQSKWRQPEIVKHMITRYYRFMRLKADNPHIFLVPTLDIEIIWQTHLLRPSIYRADCLRLFRRILDHSLLTTTIQQFLKEQAFLDTCRLYEQRYGEQYCSSPVTISEESSHRALAGYARSSVSGREWTSPIYSYWDQTHFEFDNTTNYENPFSFVEADVILDGNWLLFCNQFMAESLSKLAIRADHSSIDLKLPALKRLKKSYERFLYMAAKFPSKNEDDFVHPTYAIDIIWHAHMQEPLHYAADSIRLVGYVMDHAPWPLTDDYKTKQSCSNTNNIWQQEFQTELSTDHLYNMDGEKCYGFWNE</sequence>
<evidence type="ECO:0000259" key="1">
    <source>
        <dbReference type="PROSITE" id="PS50181"/>
    </source>
</evidence>
<dbReference type="PANTHER" id="PTHR34365">
    <property type="entry name" value="ENOLASE (DUF1399)"/>
    <property type="match status" value="1"/>
</dbReference>
<gene>
    <name evidence="2" type="ORF">OVA965_LOCUS13810</name>
    <name evidence="3" type="ORF">TMI583_LOCUS13813</name>
</gene>
<dbReference type="Proteomes" id="UP000682733">
    <property type="component" value="Unassembled WGS sequence"/>
</dbReference>
<dbReference type="InterPro" id="IPR009836">
    <property type="entry name" value="GRDP-like"/>
</dbReference>
<accession>A0A8S2DSA8</accession>
<dbReference type="SMART" id="SM00256">
    <property type="entry name" value="FBOX"/>
    <property type="match status" value="1"/>
</dbReference>
<evidence type="ECO:0000313" key="3">
    <source>
        <dbReference type="EMBL" id="CAF3755912.1"/>
    </source>
</evidence>
<dbReference type="PROSITE" id="PS50181">
    <property type="entry name" value="FBOX"/>
    <property type="match status" value="1"/>
</dbReference>
<name>A0A8S2DSA8_9BILA</name>
<dbReference type="EMBL" id="CAJOBA010005841">
    <property type="protein sequence ID" value="CAF3755912.1"/>
    <property type="molecule type" value="Genomic_DNA"/>
</dbReference>
<organism evidence="2 4">
    <name type="scientific">Didymodactylos carnosus</name>
    <dbReference type="NCBI Taxonomy" id="1234261"/>
    <lineage>
        <taxon>Eukaryota</taxon>
        <taxon>Metazoa</taxon>
        <taxon>Spiralia</taxon>
        <taxon>Gnathifera</taxon>
        <taxon>Rotifera</taxon>
        <taxon>Eurotatoria</taxon>
        <taxon>Bdelloidea</taxon>
        <taxon>Philodinida</taxon>
        <taxon>Philodinidae</taxon>
        <taxon>Didymodactylos</taxon>
    </lineage>
</organism>
<dbReference type="SUPFAM" id="SSF81383">
    <property type="entry name" value="F-box domain"/>
    <property type="match status" value="1"/>
</dbReference>
<proteinExistence type="predicted"/>
<evidence type="ECO:0000313" key="2">
    <source>
        <dbReference type="EMBL" id="CAF0985575.1"/>
    </source>
</evidence>
<dbReference type="InterPro" id="IPR036047">
    <property type="entry name" value="F-box-like_dom_sf"/>
</dbReference>
<evidence type="ECO:0000313" key="4">
    <source>
        <dbReference type="Proteomes" id="UP000677228"/>
    </source>
</evidence>
<dbReference type="Gene3D" id="1.20.1280.50">
    <property type="match status" value="1"/>
</dbReference>
<reference evidence="2" key="1">
    <citation type="submission" date="2021-02" db="EMBL/GenBank/DDBJ databases">
        <authorList>
            <person name="Nowell W R."/>
        </authorList>
    </citation>
    <scope>NUCLEOTIDE SEQUENCE</scope>
</reference>
<feature type="domain" description="F-box" evidence="1">
    <location>
        <begin position="40"/>
        <end position="86"/>
    </location>
</feature>
<protein>
    <recommendedName>
        <fullName evidence="1">F-box domain-containing protein</fullName>
    </recommendedName>
</protein>
<dbReference type="Pfam" id="PF12937">
    <property type="entry name" value="F-box-like"/>
    <property type="match status" value="1"/>
</dbReference>
<dbReference type="Proteomes" id="UP000677228">
    <property type="component" value="Unassembled WGS sequence"/>
</dbReference>
<dbReference type="AlphaFoldDB" id="A0A8S2DSA8"/>
<comment type="caution">
    <text evidence="2">The sequence shown here is derived from an EMBL/GenBank/DDBJ whole genome shotgun (WGS) entry which is preliminary data.</text>
</comment>
<dbReference type="EMBL" id="CAJNOK010005834">
    <property type="protein sequence ID" value="CAF0985575.1"/>
    <property type="molecule type" value="Genomic_DNA"/>
</dbReference>